<keyword evidence="1" id="KW-0805">Transcription regulation</keyword>
<name>A0A5C8PAC7_9HYPH</name>
<proteinExistence type="predicted"/>
<dbReference type="Pfam" id="PF14525">
    <property type="entry name" value="AraC_binding_2"/>
    <property type="match status" value="1"/>
</dbReference>
<accession>A0A5C8PAC7</accession>
<evidence type="ECO:0000313" key="6">
    <source>
        <dbReference type="Proteomes" id="UP000321638"/>
    </source>
</evidence>
<dbReference type="PANTHER" id="PTHR46796:SF6">
    <property type="entry name" value="ARAC SUBFAMILY"/>
    <property type="match status" value="1"/>
</dbReference>
<dbReference type="SUPFAM" id="SSF46689">
    <property type="entry name" value="Homeodomain-like"/>
    <property type="match status" value="2"/>
</dbReference>
<evidence type="ECO:0000256" key="2">
    <source>
        <dbReference type="ARBA" id="ARBA00023125"/>
    </source>
</evidence>
<dbReference type="EMBL" id="VDUZ01000054">
    <property type="protein sequence ID" value="TXL70741.1"/>
    <property type="molecule type" value="Genomic_DNA"/>
</dbReference>
<dbReference type="InterPro" id="IPR009057">
    <property type="entry name" value="Homeodomain-like_sf"/>
</dbReference>
<sequence length="340" mass="37575">MVSSHCARRSCPEDPMAMLGRAEQWSTDQVSLDARTDTWRHVVAANYRQWELPRGLARDFAAWLRYRELGGLRLVECLCGPCSGHRLARELSRDPEPFLAIQVVRDGAERLRVGEETVQAAAGDLLIWSSLKATEFEIPERLHKATIMIPLAAAADWLPAGKAFDGCVLPARSGIAAVLTAHVDALVAQIDSFDEADGLAARRATIELLGAAVARRMGCTPMPLAQLHLRRAQDYIMKHLRDPALTLKQIARANGMSVRYLHLLFAQATRQGVSSWIREQRLQRCRDALADGVLDGPLITEIAFSWGFNDAAHFSRRFKRRFGQSPSAFRAAAGRTGDAG</sequence>
<dbReference type="AlphaFoldDB" id="A0A5C8PAC7"/>
<dbReference type="PRINTS" id="PR00032">
    <property type="entry name" value="HTHARAC"/>
</dbReference>
<dbReference type="InterPro" id="IPR018060">
    <property type="entry name" value="HTH_AraC"/>
</dbReference>
<dbReference type="Pfam" id="PF12833">
    <property type="entry name" value="HTH_18"/>
    <property type="match status" value="1"/>
</dbReference>
<keyword evidence="3" id="KW-0804">Transcription</keyword>
<evidence type="ECO:0000256" key="1">
    <source>
        <dbReference type="ARBA" id="ARBA00023015"/>
    </source>
</evidence>
<gene>
    <name evidence="5" type="ORF">FHP25_33205</name>
</gene>
<dbReference type="OrthoDB" id="5295469at2"/>
<evidence type="ECO:0000313" key="5">
    <source>
        <dbReference type="EMBL" id="TXL70741.1"/>
    </source>
</evidence>
<dbReference type="PROSITE" id="PS01124">
    <property type="entry name" value="HTH_ARAC_FAMILY_2"/>
    <property type="match status" value="1"/>
</dbReference>
<dbReference type="SMART" id="SM00342">
    <property type="entry name" value="HTH_ARAC"/>
    <property type="match status" value="1"/>
</dbReference>
<evidence type="ECO:0000256" key="3">
    <source>
        <dbReference type="ARBA" id="ARBA00023163"/>
    </source>
</evidence>
<dbReference type="Gene3D" id="1.10.10.60">
    <property type="entry name" value="Homeodomain-like"/>
    <property type="match status" value="1"/>
</dbReference>
<dbReference type="GO" id="GO:0043565">
    <property type="term" value="F:sequence-specific DNA binding"/>
    <property type="evidence" value="ECO:0007669"/>
    <property type="project" value="InterPro"/>
</dbReference>
<dbReference type="InterPro" id="IPR020449">
    <property type="entry name" value="Tscrpt_reg_AraC-type_HTH"/>
</dbReference>
<dbReference type="InterPro" id="IPR035418">
    <property type="entry name" value="AraC-bd_2"/>
</dbReference>
<dbReference type="PANTHER" id="PTHR46796">
    <property type="entry name" value="HTH-TYPE TRANSCRIPTIONAL ACTIVATOR RHAS-RELATED"/>
    <property type="match status" value="1"/>
</dbReference>
<dbReference type="GO" id="GO:0003700">
    <property type="term" value="F:DNA-binding transcription factor activity"/>
    <property type="evidence" value="ECO:0007669"/>
    <property type="project" value="InterPro"/>
</dbReference>
<evidence type="ECO:0000259" key="4">
    <source>
        <dbReference type="PROSITE" id="PS01124"/>
    </source>
</evidence>
<comment type="caution">
    <text evidence="5">The sequence shown here is derived from an EMBL/GenBank/DDBJ whole genome shotgun (WGS) entry which is preliminary data.</text>
</comment>
<keyword evidence="6" id="KW-1185">Reference proteome</keyword>
<feature type="domain" description="HTH araC/xylS-type" evidence="4">
    <location>
        <begin position="230"/>
        <end position="332"/>
    </location>
</feature>
<protein>
    <submittedName>
        <fullName evidence="5">Helix-turn-helix domain-containing protein</fullName>
    </submittedName>
</protein>
<keyword evidence="2" id="KW-0238">DNA-binding</keyword>
<dbReference type="InterPro" id="IPR050204">
    <property type="entry name" value="AraC_XylS_family_regulators"/>
</dbReference>
<dbReference type="Proteomes" id="UP000321638">
    <property type="component" value="Unassembled WGS sequence"/>
</dbReference>
<organism evidence="5 6">
    <name type="scientific">Vineibacter terrae</name>
    <dbReference type="NCBI Taxonomy" id="2586908"/>
    <lineage>
        <taxon>Bacteria</taxon>
        <taxon>Pseudomonadati</taxon>
        <taxon>Pseudomonadota</taxon>
        <taxon>Alphaproteobacteria</taxon>
        <taxon>Hyphomicrobiales</taxon>
        <taxon>Vineibacter</taxon>
    </lineage>
</organism>
<reference evidence="5 6" key="1">
    <citation type="submission" date="2019-06" db="EMBL/GenBank/DDBJ databases">
        <title>New taxonomy in bacterial strain CC-CFT640, isolated from vineyard.</title>
        <authorList>
            <person name="Lin S.-Y."/>
            <person name="Tsai C.-F."/>
            <person name="Young C.-C."/>
        </authorList>
    </citation>
    <scope>NUCLEOTIDE SEQUENCE [LARGE SCALE GENOMIC DNA]</scope>
    <source>
        <strain evidence="5 6">CC-CFT640</strain>
    </source>
</reference>